<organism evidence="1 2">
    <name type="scientific">Fusarium decemcellulare</name>
    <dbReference type="NCBI Taxonomy" id="57161"/>
    <lineage>
        <taxon>Eukaryota</taxon>
        <taxon>Fungi</taxon>
        <taxon>Dikarya</taxon>
        <taxon>Ascomycota</taxon>
        <taxon>Pezizomycotina</taxon>
        <taxon>Sordariomycetes</taxon>
        <taxon>Hypocreomycetidae</taxon>
        <taxon>Hypocreales</taxon>
        <taxon>Nectriaceae</taxon>
        <taxon>Fusarium</taxon>
        <taxon>Fusarium decemcellulare species complex</taxon>
    </lineage>
</organism>
<reference evidence="1" key="1">
    <citation type="submission" date="2022-08" db="EMBL/GenBank/DDBJ databases">
        <title>Genome Sequence of Fusarium decemcellulare.</title>
        <authorList>
            <person name="Buettner E."/>
        </authorList>
    </citation>
    <scope>NUCLEOTIDE SEQUENCE</scope>
    <source>
        <strain evidence="1">Babe19</strain>
    </source>
</reference>
<accession>A0ACC1SJU8</accession>
<dbReference type="Proteomes" id="UP001148629">
    <property type="component" value="Unassembled WGS sequence"/>
</dbReference>
<dbReference type="EMBL" id="JANRMS010000370">
    <property type="protein sequence ID" value="KAJ3541122.1"/>
    <property type="molecule type" value="Genomic_DNA"/>
</dbReference>
<comment type="caution">
    <text evidence="1">The sequence shown here is derived from an EMBL/GenBank/DDBJ whole genome shotgun (WGS) entry which is preliminary data.</text>
</comment>
<proteinExistence type="predicted"/>
<evidence type="ECO:0000313" key="2">
    <source>
        <dbReference type="Proteomes" id="UP001148629"/>
    </source>
</evidence>
<protein>
    <submittedName>
        <fullName evidence="1">Uncharacterized protein</fullName>
    </submittedName>
</protein>
<keyword evidence="2" id="KW-1185">Reference proteome</keyword>
<evidence type="ECO:0000313" key="1">
    <source>
        <dbReference type="EMBL" id="KAJ3541122.1"/>
    </source>
</evidence>
<gene>
    <name evidence="1" type="ORF">NM208_g4749</name>
</gene>
<name>A0ACC1SJU8_9HYPO</name>
<sequence>MADPLSIAASIAGLISITVEVGKFLGPYVSAAKETPQVAYHVNSEVQSTRVILAGLQELTKNLASVPMRHAALISIEQVVTILTEGVLLFSELEGLVRSLPPREGVDQRLPLRARLQLTRKEGLFNSLLTRLQSFKSSMSLILQILKSDSDRLAFQHQEQLSVNISTLLDSNQDLSRRLLNLENSIDTQTIVSKRMSLMSISRPESQSSDSLNPQSTLASTTESSTETDFSTFVSKFEFEDDLETSGVYRRAQHNRNTMDFSFRSSVARSHVWSILSGLSMGDVSIMSMIALPVYQEDLTNAQHYDFGQGAQPAAVVPLRQQERSLLIECQEIKMKMLQIPGFQEYFDQVPQRDHDPTHIDAFDSLRVVLRQGMPLVRLLQALDPQLEVFTETNLYHLDGQVVQKAAIYRFLEYCYKVLDLDSGSLFAISDLLSDHAYGFSKAIPVVSLIMEKLTLSGVVKDNPLPMILIGSSNDSIAIEEFISDQRLFVRELQELAEMQDDLKSYVLFRDPDIEFIKGVTPLVSLHIEFLILLELNLFRPPAEQNWTSAFNFYLVHISKEATFIAHEKKTRAQIRSIDLKRMKVHFRFQYHGVIKATEALQEAMKQINNAIKLEDTKEALNDLKRRVQDWKGHKIDQWGDLLLYDSINVASERTPEAPRPYRTYLFSNILLICKEVQHSSARSTRIGLLFRSNKPAVKKQETALLLKGRVFTLNIVEISIQSQLQQGTTPGILLTIYY</sequence>